<accession>A0A2M4D695</accession>
<evidence type="ECO:0000256" key="1">
    <source>
        <dbReference type="SAM" id="SignalP"/>
    </source>
</evidence>
<dbReference type="AlphaFoldDB" id="A0A2M4D695"/>
<evidence type="ECO:0000313" key="2">
    <source>
        <dbReference type="EMBL" id="MBW73067.1"/>
    </source>
</evidence>
<organism evidence="2">
    <name type="scientific">Anopheles darlingi</name>
    <name type="common">Mosquito</name>
    <dbReference type="NCBI Taxonomy" id="43151"/>
    <lineage>
        <taxon>Eukaryota</taxon>
        <taxon>Metazoa</taxon>
        <taxon>Ecdysozoa</taxon>
        <taxon>Arthropoda</taxon>
        <taxon>Hexapoda</taxon>
        <taxon>Insecta</taxon>
        <taxon>Pterygota</taxon>
        <taxon>Neoptera</taxon>
        <taxon>Endopterygota</taxon>
        <taxon>Diptera</taxon>
        <taxon>Nematocera</taxon>
        <taxon>Culicoidea</taxon>
        <taxon>Culicidae</taxon>
        <taxon>Anophelinae</taxon>
        <taxon>Anopheles</taxon>
    </lineage>
</organism>
<keyword evidence="1" id="KW-0732">Signal</keyword>
<reference evidence="2" key="1">
    <citation type="submission" date="2018-01" db="EMBL/GenBank/DDBJ databases">
        <title>An insight into the sialome of Amazonian anophelines.</title>
        <authorList>
            <person name="Ribeiro J.M."/>
            <person name="Scarpassa V."/>
            <person name="Calvo E."/>
        </authorList>
    </citation>
    <scope>NUCLEOTIDE SEQUENCE</scope>
</reference>
<feature type="chain" id="PRO_5014785781" evidence="1">
    <location>
        <begin position="19"/>
        <end position="76"/>
    </location>
</feature>
<name>A0A2M4D695_ANODA</name>
<proteinExistence type="predicted"/>
<protein>
    <submittedName>
        <fullName evidence="2">Putative secreted protein</fullName>
    </submittedName>
</protein>
<dbReference type="EMBL" id="GGFL01008889">
    <property type="protein sequence ID" value="MBW73067.1"/>
    <property type="molecule type" value="Transcribed_RNA"/>
</dbReference>
<feature type="signal peptide" evidence="1">
    <location>
        <begin position="1"/>
        <end position="18"/>
    </location>
</feature>
<sequence>MRWHCVVVPYSLAWCVLCAGLAGESIFASATVNTRRDHWVSVLLCCSCLKPATYRALQRQRVASCLAVCYCCCNSN</sequence>